<sequence>MRPVRLFMFCSRRLLVTSIEASPRCALLRHASSASRVAVSAPSCARRWHAVAAASSVGHAAPALRRLPTAADAEAELRAWADSAAGTSSSSKSALALSGKSLVLCVTALQLHEAAAVSQDPTKHTAHFPELVHSYLDALATHIFSRFNSVGKPSAAAVLFADVEASHIRPESLRIAVQYITHKAFRSSSSSATEHVGEGRVTCGAAAELAETLCAERDLELTLEATLALLAGHQISQVHLAAVAAKEVGTAATIAAMVPHVESTCHYVGHVVDLIAKPLNAPLAPALNLPPAKRDFWAQTARQLTSGLYVALLSAQSEVADAQLIKQMFRDLLRRVYGAEGGKFGVSRSLHYMLTVAVPCLLKSFAVVVDIMQQRHCATREKAVAKAVAAASKEEGGASAWPYRRSASASCSVSSRSKKSISAEMRGLAAAAGATNVGPSSEKMRRATLLVLLTAGVLYLISSRTNTLLAPTPSYLSAQRAPATEQTSDRDVMKTYTKLSAMAASATAPQLR</sequence>
<reference evidence="2" key="1">
    <citation type="journal article" date="2021" name="Microbiol. Resour. Announc.">
        <title>LGAAP: Leishmaniinae Genome Assembly and Annotation Pipeline.</title>
        <authorList>
            <person name="Almutairi H."/>
            <person name="Urbaniak M.D."/>
            <person name="Bates M.D."/>
            <person name="Jariyapan N."/>
            <person name="Kwakye-Nuako G."/>
            <person name="Thomaz-Soccol V."/>
            <person name="Al-Salem W.S."/>
            <person name="Dillon R.J."/>
            <person name="Bates P.A."/>
            <person name="Gatherer D."/>
        </authorList>
    </citation>
    <scope>NUCLEOTIDE SEQUENCE [LARGE SCALE GENOMIC DNA]</scope>
</reference>
<dbReference type="Proteomes" id="UP000673552">
    <property type="component" value="Unassembled WGS sequence"/>
</dbReference>
<organism evidence="1 2">
    <name type="scientific">Leishmania martiniquensis</name>
    <dbReference type="NCBI Taxonomy" id="1580590"/>
    <lineage>
        <taxon>Eukaryota</taxon>
        <taxon>Discoba</taxon>
        <taxon>Euglenozoa</taxon>
        <taxon>Kinetoplastea</taxon>
        <taxon>Metakinetoplastina</taxon>
        <taxon>Trypanosomatida</taxon>
        <taxon>Trypanosomatidae</taxon>
        <taxon>Leishmaniinae</taxon>
        <taxon>Leishmania</taxon>
    </lineage>
</organism>
<keyword evidence="2" id="KW-1185">Reference proteome</keyword>
<evidence type="ECO:0000313" key="2">
    <source>
        <dbReference type="Proteomes" id="UP000673552"/>
    </source>
</evidence>
<protein>
    <submittedName>
        <fullName evidence="1">Uncharacterized protein</fullName>
    </submittedName>
</protein>
<dbReference type="AlphaFoldDB" id="A0A836KRG2"/>
<comment type="caution">
    <text evidence="1">The sequence shown here is derived from an EMBL/GenBank/DDBJ whole genome shotgun (WGS) entry which is preliminary data.</text>
</comment>
<dbReference type="KEGG" id="lmat:92516381"/>
<proteinExistence type="predicted"/>
<evidence type="ECO:0000313" key="1">
    <source>
        <dbReference type="EMBL" id="KAG5480020.1"/>
    </source>
</evidence>
<gene>
    <name evidence="1" type="ORF">LSCM1_06441</name>
</gene>
<name>A0A836KRG2_9TRYP</name>
<accession>A0A836KRG2</accession>
<dbReference type="RefSeq" id="XP_067179183.1">
    <property type="nucleotide sequence ID" value="XM_067323869.1"/>
</dbReference>
<dbReference type="EMBL" id="JAFEUZ010000020">
    <property type="protein sequence ID" value="KAG5480020.1"/>
    <property type="molecule type" value="Genomic_DNA"/>
</dbReference>
<dbReference type="GeneID" id="92516381"/>
<dbReference type="OrthoDB" id="267134at2759"/>
<reference evidence="2" key="2">
    <citation type="journal article" date="2021" name="Sci. Data">
        <title>Chromosome-scale genome sequencing, assembly and annotation of six genomes from subfamily Leishmaniinae.</title>
        <authorList>
            <person name="Almutairi H."/>
            <person name="Urbaniak M.D."/>
            <person name="Bates M.D."/>
            <person name="Jariyapan N."/>
            <person name="Kwakye-Nuako G."/>
            <person name="Thomaz Soccol V."/>
            <person name="Al-Salem W.S."/>
            <person name="Dillon R.J."/>
            <person name="Bates P.A."/>
            <person name="Gatherer D."/>
        </authorList>
    </citation>
    <scope>NUCLEOTIDE SEQUENCE [LARGE SCALE GENOMIC DNA]</scope>
</reference>